<reference evidence="2 3" key="1">
    <citation type="submission" date="2024-02" db="EMBL/GenBank/DDBJ databases">
        <title>Seven novel Bacillus-like species.</title>
        <authorList>
            <person name="Liu G."/>
        </authorList>
    </citation>
    <scope>NUCLEOTIDE SEQUENCE [LARGE SCALE GENOMIC DNA]</scope>
    <source>
        <strain evidence="2 3">FJAT-52054</strain>
    </source>
</reference>
<name>A0ABZ2NL50_9BACI</name>
<proteinExistence type="predicted"/>
<sequence length="47" mass="5136">MKKTDSPSFAAGYESVQEPEINGDAPDKRAGILDPCGNTWWIAIQVK</sequence>
<dbReference type="RefSeq" id="WP_338781143.1">
    <property type="nucleotide sequence ID" value="NZ_CP147407.1"/>
</dbReference>
<dbReference type="Proteomes" id="UP001377337">
    <property type="component" value="Chromosome"/>
</dbReference>
<protein>
    <recommendedName>
        <fullName evidence="4">VOC family protein</fullName>
    </recommendedName>
</protein>
<dbReference type="EMBL" id="CP147407">
    <property type="protein sequence ID" value="WXB98222.1"/>
    <property type="molecule type" value="Genomic_DNA"/>
</dbReference>
<organism evidence="2 3">
    <name type="scientific">Metabacillus sediminis</name>
    <dbReference type="NCBI Taxonomy" id="3117746"/>
    <lineage>
        <taxon>Bacteria</taxon>
        <taxon>Bacillati</taxon>
        <taxon>Bacillota</taxon>
        <taxon>Bacilli</taxon>
        <taxon>Bacillales</taxon>
        <taxon>Bacillaceae</taxon>
        <taxon>Metabacillus</taxon>
    </lineage>
</organism>
<evidence type="ECO:0000313" key="2">
    <source>
        <dbReference type="EMBL" id="WXB98222.1"/>
    </source>
</evidence>
<feature type="region of interest" description="Disordered" evidence="1">
    <location>
        <begin position="1"/>
        <end position="30"/>
    </location>
</feature>
<evidence type="ECO:0000313" key="3">
    <source>
        <dbReference type="Proteomes" id="UP001377337"/>
    </source>
</evidence>
<keyword evidence="3" id="KW-1185">Reference proteome</keyword>
<evidence type="ECO:0000256" key="1">
    <source>
        <dbReference type="SAM" id="MobiDB-lite"/>
    </source>
</evidence>
<evidence type="ECO:0008006" key="4">
    <source>
        <dbReference type="Google" id="ProtNLM"/>
    </source>
</evidence>
<accession>A0ABZ2NL50</accession>
<gene>
    <name evidence="2" type="ORF">WCV65_07015</name>
</gene>